<protein>
    <submittedName>
        <fullName evidence="3">Uncharacterized protein</fullName>
    </submittedName>
</protein>
<dbReference type="Pfam" id="PF15254">
    <property type="entry name" value="CCDC14"/>
    <property type="match status" value="1"/>
</dbReference>
<feature type="compositionally biased region" description="Low complexity" evidence="2">
    <location>
        <begin position="370"/>
        <end position="381"/>
    </location>
</feature>
<keyword evidence="4" id="KW-1185">Reference proteome</keyword>
<dbReference type="GO" id="GO:0034451">
    <property type="term" value="C:centriolar satellite"/>
    <property type="evidence" value="ECO:0007669"/>
    <property type="project" value="TreeGrafter"/>
</dbReference>
<feature type="compositionally biased region" description="Basic and acidic residues" evidence="2">
    <location>
        <begin position="198"/>
        <end position="210"/>
    </location>
</feature>
<feature type="compositionally biased region" description="Low complexity" evidence="2">
    <location>
        <begin position="114"/>
        <end position="129"/>
    </location>
</feature>
<feature type="coiled-coil region" evidence="1">
    <location>
        <begin position="152"/>
        <end position="179"/>
    </location>
</feature>
<organism evidence="3 4">
    <name type="scientific">Clytia hemisphaerica</name>
    <dbReference type="NCBI Taxonomy" id="252671"/>
    <lineage>
        <taxon>Eukaryota</taxon>
        <taxon>Metazoa</taxon>
        <taxon>Cnidaria</taxon>
        <taxon>Hydrozoa</taxon>
        <taxon>Hydroidolina</taxon>
        <taxon>Leptothecata</taxon>
        <taxon>Obeliida</taxon>
        <taxon>Clytiidae</taxon>
        <taxon>Clytia</taxon>
    </lineage>
</organism>
<feature type="region of interest" description="Disordered" evidence="2">
    <location>
        <begin position="611"/>
        <end position="669"/>
    </location>
</feature>
<evidence type="ECO:0000313" key="4">
    <source>
        <dbReference type="Proteomes" id="UP000594262"/>
    </source>
</evidence>
<proteinExistence type="predicted"/>
<reference evidence="3" key="1">
    <citation type="submission" date="2021-01" db="UniProtKB">
        <authorList>
            <consortium name="EnsemblMetazoa"/>
        </authorList>
    </citation>
    <scope>IDENTIFICATION</scope>
</reference>
<feature type="region of interest" description="Disordered" evidence="2">
    <location>
        <begin position="184"/>
        <end position="210"/>
    </location>
</feature>
<sequence length="736" mass="83888">MPVQNLSLKPSAQSLFSRGLPQHIDTPRTAVSSIISSGSETEKKIESLNNGLDRCSSILNALLTENNEMPKKPKKTGQRVKIVSPKKTKDPQPPKKNKSAPYNKRLVSSTPTPKNQNKNQQKKIVSSKKNIGDVRDHSQEVLCKDDISSNTVEELIEERDRLKEYLKTVSQQKAQVEAEVQHIVANGPPKNYQNISETQRKDSSPNRLTPEKLFENHTNLLEELMKSISDKLTVTTDLSSLSTKSQMNTSTNRLSDARTIGRTESPKRLPTMTLIDFHNGENHQTAKSVSSIKSDYEQIENTRIPNIESYNNANLPFHLEKLDQIHQKNISQNFERSIEIGDTTARINAVQVANKLTQTPDKAKPSSPNSRRGSTTRRVSTSTASLQIVTLTYLMKELYKVLSNKRDLELDNLLQEIDHVIQSLPFSLDTDVDPKPLQEQSAEMERLEKENKLLKRREEETEQLMVQAKFESEKEKARLTDEFQRLLEERENKLTDDHERQKQLAAQVNHVTEELRNENQRLFSIINEQSATHFDEQQQWKIGTGKVMKELDLKDTEIAALKIQLQTQDKEKHFLEVSSKQKDTEIERLTTLNKDLQNSISNLLEDIESERAKNEVKRQQKPLSEHRSTRHNIDSRSSKGIGKRDNRDERKLSRSKHEPKPIDSAVSNSLSIISSESNTLSTVSNTLSSTNTNSSVSTLKTFDNIEFQNDMIHLETKIDVLGDALYGLQKQKISNR</sequence>
<accession>A0A7M5VFR2</accession>
<evidence type="ECO:0000313" key="3">
    <source>
        <dbReference type="EnsemblMetazoa" id="CLYHEMP010816.1"/>
    </source>
</evidence>
<evidence type="ECO:0000256" key="1">
    <source>
        <dbReference type="SAM" id="Coils"/>
    </source>
</evidence>
<dbReference type="InterPro" id="IPR029343">
    <property type="entry name" value="CCDC14"/>
</dbReference>
<feature type="region of interest" description="Disordered" evidence="2">
    <location>
        <begin position="354"/>
        <end position="381"/>
    </location>
</feature>
<name>A0A7M5VFR2_9CNID</name>
<dbReference type="AlphaFoldDB" id="A0A7M5VFR2"/>
<dbReference type="OrthoDB" id="10014807at2759"/>
<evidence type="ECO:0000256" key="2">
    <source>
        <dbReference type="SAM" id="MobiDB-lite"/>
    </source>
</evidence>
<dbReference type="EnsemblMetazoa" id="CLYHEMT010816.1">
    <property type="protein sequence ID" value="CLYHEMP010816.1"/>
    <property type="gene ID" value="CLYHEMG010816"/>
</dbReference>
<feature type="region of interest" description="Disordered" evidence="2">
    <location>
        <begin position="65"/>
        <end position="132"/>
    </location>
</feature>
<dbReference type="GO" id="GO:0071539">
    <property type="term" value="P:protein localization to centrosome"/>
    <property type="evidence" value="ECO:0007669"/>
    <property type="project" value="TreeGrafter"/>
</dbReference>
<dbReference type="Proteomes" id="UP000594262">
    <property type="component" value="Unplaced"/>
</dbReference>
<dbReference type="PANTHER" id="PTHR22367:SF2">
    <property type="entry name" value="COILED-COIL DOMAIN-CONTAINING PROTEIN 14"/>
    <property type="match status" value="1"/>
</dbReference>
<feature type="compositionally biased region" description="Basic and acidic residues" evidence="2">
    <location>
        <begin position="611"/>
        <end position="661"/>
    </location>
</feature>
<dbReference type="PANTHER" id="PTHR22367">
    <property type="entry name" value="COILED-COIL DOMAIN-CONTAINING PROTEIN 14"/>
    <property type="match status" value="1"/>
</dbReference>
<feature type="coiled-coil region" evidence="1">
    <location>
        <begin position="437"/>
        <end position="521"/>
    </location>
</feature>
<keyword evidence="1" id="KW-0175">Coiled coil</keyword>